<dbReference type="RefSeq" id="WP_046789767.1">
    <property type="nucleotide sequence ID" value="NZ_CP011366.1"/>
</dbReference>
<dbReference type="InterPro" id="IPR011466">
    <property type="entry name" value="DUF1572"/>
</dbReference>
<evidence type="ECO:0000313" key="3">
    <source>
        <dbReference type="Proteomes" id="UP000034029"/>
    </source>
</evidence>
<reference evidence="1 3" key="1">
    <citation type="journal article" date="2015" name="Int. J. Syst. Evol. Microbiol.">
        <title>Complete genome sequence of Salinicoccus halodurans H3B36, isolated from the Qaidam Basin in China.</title>
        <authorList>
            <person name="Jiang K."/>
            <person name="Xue Y."/>
            <person name="Ma Y."/>
        </authorList>
    </citation>
    <scope>NUCLEOTIDE SEQUENCE [LARGE SCALE GENOMIC DNA]</scope>
    <source>
        <strain evidence="1 3">H3B36</strain>
    </source>
</reference>
<evidence type="ECO:0000313" key="2">
    <source>
        <dbReference type="EMBL" id="SFK52848.1"/>
    </source>
</evidence>
<gene>
    <name evidence="1" type="ORF">AAT16_04720</name>
    <name evidence="2" type="ORF">SAMN05216235_0180</name>
</gene>
<dbReference type="SUPFAM" id="SSF109854">
    <property type="entry name" value="DinB/YfiT-like putative metalloenzymes"/>
    <property type="match status" value="1"/>
</dbReference>
<sequence length="174" mass="20346">MNINEEYLKIAIRKFKDVKELGDKTIQQLDTEALHWTYNEATNSIAMIVKHMRGNMISRWTDIFTSDGEKSDRHRDSEFEDPPETYAEIVEAWNTGWRVLFDTLESLSGDDLLKTVEIRGAEHTVIEAIERQISHYSYHVGQMVFTGKQIKGHDWRTLSIPKGRSEQYLKRGRE</sequence>
<accession>A0A0F7HJ27</accession>
<evidence type="ECO:0000313" key="1">
    <source>
        <dbReference type="EMBL" id="AKG73577.1"/>
    </source>
</evidence>
<reference evidence="2 4" key="3">
    <citation type="submission" date="2016-10" db="EMBL/GenBank/DDBJ databases">
        <authorList>
            <person name="Varghese N."/>
            <person name="Submissions S."/>
        </authorList>
    </citation>
    <scope>NUCLEOTIDE SEQUENCE [LARGE SCALE GENOMIC DNA]</scope>
    <source>
        <strain evidence="2 4">CGMCC 1.6501</strain>
    </source>
</reference>
<dbReference type="EMBL" id="FOTB01000001">
    <property type="protein sequence ID" value="SFK52848.1"/>
    <property type="molecule type" value="Genomic_DNA"/>
</dbReference>
<protein>
    <recommendedName>
        <fullName evidence="5">DUF1572 domain-containing protein</fullName>
    </recommendedName>
</protein>
<dbReference type="EMBL" id="CP011366">
    <property type="protein sequence ID" value="AKG73577.1"/>
    <property type="molecule type" value="Genomic_DNA"/>
</dbReference>
<name>A0A0F7HJ27_9STAP</name>
<organism evidence="2 4">
    <name type="scientific">Salinicoccus halodurans</name>
    <dbReference type="NCBI Taxonomy" id="407035"/>
    <lineage>
        <taxon>Bacteria</taxon>
        <taxon>Bacillati</taxon>
        <taxon>Bacillota</taxon>
        <taxon>Bacilli</taxon>
        <taxon>Bacillales</taxon>
        <taxon>Staphylococcaceae</taxon>
        <taxon>Salinicoccus</taxon>
    </lineage>
</organism>
<dbReference type="Pfam" id="PF07609">
    <property type="entry name" value="DUF1572"/>
    <property type="match status" value="1"/>
</dbReference>
<dbReference type="Gene3D" id="1.20.120.450">
    <property type="entry name" value="dinb family like domain"/>
    <property type="match status" value="1"/>
</dbReference>
<dbReference type="KEGG" id="shv:AAT16_04720"/>
<dbReference type="Proteomes" id="UP000034029">
    <property type="component" value="Chromosome"/>
</dbReference>
<evidence type="ECO:0000313" key="4">
    <source>
        <dbReference type="Proteomes" id="UP000183090"/>
    </source>
</evidence>
<proteinExistence type="predicted"/>
<dbReference type="AlphaFoldDB" id="A0A0F7HJ27"/>
<reference evidence="3" key="2">
    <citation type="submission" date="2015-04" db="EMBL/GenBank/DDBJ databases">
        <title>Complete genome sequence of Salinicoccus halodurans strain H3B36, isolated from the Qaidam basin of China.</title>
        <authorList>
            <person name="Ma Y."/>
            <person name="Jiang K."/>
            <person name="Xue Y."/>
        </authorList>
    </citation>
    <scope>NUCLEOTIDE SEQUENCE [LARGE SCALE GENOMIC DNA]</scope>
    <source>
        <strain evidence="3">H3B36</strain>
    </source>
</reference>
<dbReference type="Proteomes" id="UP000183090">
    <property type="component" value="Unassembled WGS sequence"/>
</dbReference>
<dbReference type="OrthoDB" id="68731at2"/>
<dbReference type="InterPro" id="IPR034660">
    <property type="entry name" value="DinB/YfiT-like"/>
</dbReference>
<keyword evidence="3" id="KW-1185">Reference proteome</keyword>
<evidence type="ECO:0008006" key="5">
    <source>
        <dbReference type="Google" id="ProtNLM"/>
    </source>
</evidence>